<sequence length="347" mass="39412">MKKTLYMHVGAGKTGTSVLQQFFLANQNALAERGYIFPHQCQVNVNHGVQHHLLADLGSYKNPSAIDAWAEIAVGSRQTAVISSELLHNKISTGEGPTFFRQLRELFADWNIRVVFYIRRQSQWLQSAYAQHVKGALEVRKYPDFVGHYKRNLPDQIIEFSEIFGPKAMVVRPFERAQFVGSDICKDFCTAIDLEWSNEFKIPKINANPRLTLDALELKRQLNHYFDSPKDMKCILDALLDYSKREDSKASADAFHTHDLFDPAIQLKIEQENASKYARIAGELMGRSDGVLFRDGLDARLSGAIAAEQPKYKVPQTDAATAFVIDQLLHRIDGFENRLKQLKAKIK</sequence>
<dbReference type="RefSeq" id="WP_154150887.1">
    <property type="nucleotide sequence ID" value="NZ_SZWE01000001.1"/>
</dbReference>
<evidence type="ECO:0000313" key="1">
    <source>
        <dbReference type="EMBL" id="MRU15522.1"/>
    </source>
</evidence>
<reference evidence="1 2" key="1">
    <citation type="submission" date="2019-05" db="EMBL/GenBank/DDBJ databases">
        <title>Roseovarius bejariae sp. nov., a moderately halophylic bacterium isolated from a saline soil in Rambla Salada (Murcia).</title>
        <authorList>
            <person name="Castro D.J."/>
            <person name="Gomez-Altuve A."/>
            <person name="Reina J.C."/>
            <person name="Rodriguez M."/>
            <person name="Sampedro I."/>
            <person name="Llamas I."/>
            <person name="Martinez-Checa F."/>
        </authorList>
    </citation>
    <scope>NUCLEOTIDE SEQUENCE [LARGE SCALE GENOMIC DNA]</scope>
    <source>
        <strain evidence="1 2">A21</strain>
    </source>
</reference>
<comment type="caution">
    <text evidence="1">The sequence shown here is derived from an EMBL/GenBank/DDBJ whole genome shotgun (WGS) entry which is preliminary data.</text>
</comment>
<dbReference type="InterPro" id="IPR027417">
    <property type="entry name" value="P-loop_NTPase"/>
</dbReference>
<proteinExistence type="predicted"/>
<dbReference type="AlphaFoldDB" id="A0A844CLK5"/>
<dbReference type="EMBL" id="SZWE01000001">
    <property type="protein sequence ID" value="MRU15522.1"/>
    <property type="molecule type" value="Genomic_DNA"/>
</dbReference>
<dbReference type="OrthoDB" id="547419at2"/>
<organism evidence="1 2">
    <name type="scientific">Roseovarius bejariae</name>
    <dbReference type="NCBI Taxonomy" id="2576383"/>
    <lineage>
        <taxon>Bacteria</taxon>
        <taxon>Pseudomonadati</taxon>
        <taxon>Pseudomonadota</taxon>
        <taxon>Alphaproteobacteria</taxon>
        <taxon>Rhodobacterales</taxon>
        <taxon>Roseobacteraceae</taxon>
        <taxon>Roseovarius</taxon>
    </lineage>
</organism>
<gene>
    <name evidence="1" type="ORF">FDP25_08785</name>
</gene>
<dbReference type="Proteomes" id="UP000564704">
    <property type="component" value="Unassembled WGS sequence"/>
</dbReference>
<keyword evidence="2" id="KW-1185">Reference proteome</keyword>
<dbReference type="SUPFAM" id="SSF52540">
    <property type="entry name" value="P-loop containing nucleoside triphosphate hydrolases"/>
    <property type="match status" value="1"/>
</dbReference>
<evidence type="ECO:0008006" key="3">
    <source>
        <dbReference type="Google" id="ProtNLM"/>
    </source>
</evidence>
<evidence type="ECO:0000313" key="2">
    <source>
        <dbReference type="Proteomes" id="UP000564704"/>
    </source>
</evidence>
<accession>A0A844CLK5</accession>
<dbReference type="Gene3D" id="3.40.50.300">
    <property type="entry name" value="P-loop containing nucleotide triphosphate hydrolases"/>
    <property type="match status" value="1"/>
</dbReference>
<name>A0A844CLK5_9RHOB</name>
<protein>
    <recommendedName>
        <fullName evidence="3">Sulfotransferase family protein</fullName>
    </recommendedName>
</protein>